<dbReference type="AlphaFoldDB" id="A0A0A1T9X7"/>
<dbReference type="OrthoDB" id="10257263at2759"/>
<proteinExistence type="predicted"/>
<dbReference type="PANTHER" id="PTHR12736">
    <property type="entry name" value="LANC-LIKE PROTEIN"/>
    <property type="match status" value="1"/>
</dbReference>
<feature type="binding site" evidence="1">
    <location>
        <position position="263"/>
    </location>
    <ligand>
        <name>Zn(2+)</name>
        <dbReference type="ChEBI" id="CHEBI:29105"/>
    </ligand>
</feature>
<keyword evidence="1" id="KW-0479">Metal-binding</keyword>
<dbReference type="SMART" id="SM01260">
    <property type="entry name" value="LANC_like"/>
    <property type="match status" value="1"/>
</dbReference>
<protein>
    <recommendedName>
        <fullName evidence="4">Abscisic acid ABA receptor</fullName>
    </recommendedName>
</protein>
<dbReference type="InterPro" id="IPR007822">
    <property type="entry name" value="LANC-like"/>
</dbReference>
<dbReference type="HOGENOM" id="CLU_040560_0_0_1"/>
<dbReference type="CDD" id="cd04794">
    <property type="entry name" value="euk_LANCL"/>
    <property type="match status" value="1"/>
</dbReference>
<dbReference type="Gene3D" id="1.50.10.10">
    <property type="match status" value="1"/>
</dbReference>
<feature type="binding site" evidence="1">
    <location>
        <position position="311"/>
    </location>
    <ligand>
        <name>Zn(2+)</name>
        <dbReference type="ChEBI" id="CHEBI:29105"/>
    </ligand>
</feature>
<dbReference type="Pfam" id="PF05147">
    <property type="entry name" value="LANC_like"/>
    <property type="match status" value="1"/>
</dbReference>
<evidence type="ECO:0000313" key="3">
    <source>
        <dbReference type="Proteomes" id="UP000039046"/>
    </source>
</evidence>
<dbReference type="Proteomes" id="UP000039046">
    <property type="component" value="Unassembled WGS sequence"/>
</dbReference>
<organism evidence="2 3">
    <name type="scientific">[Torrubiella] hemipterigena</name>
    <dbReference type="NCBI Taxonomy" id="1531966"/>
    <lineage>
        <taxon>Eukaryota</taxon>
        <taxon>Fungi</taxon>
        <taxon>Dikarya</taxon>
        <taxon>Ascomycota</taxon>
        <taxon>Pezizomycotina</taxon>
        <taxon>Sordariomycetes</taxon>
        <taxon>Hypocreomycetidae</taxon>
        <taxon>Hypocreales</taxon>
        <taxon>Clavicipitaceae</taxon>
        <taxon>Clavicipitaceae incertae sedis</taxon>
        <taxon>'Torrubiella' clade</taxon>
    </lineage>
</organism>
<keyword evidence="1" id="KW-0862">Zinc</keyword>
<name>A0A0A1T9X7_9HYPO</name>
<gene>
    <name evidence="2" type="ORF">VHEMI07301</name>
</gene>
<dbReference type="EMBL" id="CDHN01000004">
    <property type="protein sequence ID" value="CEJ91599.1"/>
    <property type="molecule type" value="Genomic_DNA"/>
</dbReference>
<keyword evidence="3" id="KW-1185">Reference proteome</keyword>
<accession>A0A0A1T9X7</accession>
<dbReference type="PRINTS" id="PR01950">
    <property type="entry name" value="LANCSUPER"/>
</dbReference>
<dbReference type="SUPFAM" id="SSF158745">
    <property type="entry name" value="LanC-like"/>
    <property type="match status" value="1"/>
</dbReference>
<dbReference type="PANTHER" id="PTHR12736:SF7">
    <property type="entry name" value="LANC-LIKE PROTEIN 3"/>
    <property type="match status" value="1"/>
</dbReference>
<evidence type="ECO:0000313" key="2">
    <source>
        <dbReference type="EMBL" id="CEJ91599.1"/>
    </source>
</evidence>
<dbReference type="GO" id="GO:0005886">
    <property type="term" value="C:plasma membrane"/>
    <property type="evidence" value="ECO:0007669"/>
    <property type="project" value="TreeGrafter"/>
</dbReference>
<feature type="binding site" evidence="1">
    <location>
        <position position="312"/>
    </location>
    <ligand>
        <name>Zn(2+)</name>
        <dbReference type="ChEBI" id="CHEBI:29105"/>
    </ligand>
</feature>
<sequence>MASSDAPRYLENTMPMKTLPSTPKDLLQSTLDTLIQTYPVPESYDAQLQKGIFSGYTSLAYLLLQIHRLHPDISVQDKNLRAWTLAYLEPIRREELVHGDDEYRAGSHSESLSVDALHSCLSGTEEDVQSVLASVAQYLDLERPYMDELFYGRAGLLYVLRLVKSWAPAHSAAIEESIAAVAEATLQNRKEKGNWTIVNTRYYGPAHGDIGILVQLVLSKPSIAPDVRNILVELLDLQQESGNWPTSEKTVQEGTDKDLVQFCHGAPGFVLSLQALRPFYPDLQERIDKAIERGRLITWERGLSVKEPSLCHGILSNALALPPGAQREHFLSFCTLDAVEQAKEENPELFQQASYTSKVSPLLNYLPSAAWTWAVCELDPAPIPLFTDV</sequence>
<dbReference type="GO" id="GO:0046872">
    <property type="term" value="F:metal ion binding"/>
    <property type="evidence" value="ECO:0007669"/>
    <property type="project" value="UniProtKB-KW"/>
</dbReference>
<dbReference type="InterPro" id="IPR012341">
    <property type="entry name" value="6hp_glycosidase-like_sf"/>
</dbReference>
<evidence type="ECO:0000256" key="1">
    <source>
        <dbReference type="PIRSR" id="PIRSR607822-1"/>
    </source>
</evidence>
<dbReference type="GO" id="GO:0005975">
    <property type="term" value="P:carbohydrate metabolic process"/>
    <property type="evidence" value="ECO:0007669"/>
    <property type="project" value="InterPro"/>
</dbReference>
<evidence type="ECO:0008006" key="4">
    <source>
        <dbReference type="Google" id="ProtNLM"/>
    </source>
</evidence>
<reference evidence="2 3" key="1">
    <citation type="journal article" date="2015" name="Genome Announc.">
        <title>Draft Genome Sequence and Gene Annotation of the Entomopathogenic Fungus Verticillium hemipterigenum.</title>
        <authorList>
            <person name="Horn F."/>
            <person name="Habel A."/>
            <person name="Scharf D.H."/>
            <person name="Dworschak J."/>
            <person name="Brakhage A.A."/>
            <person name="Guthke R."/>
            <person name="Hertweck C."/>
            <person name="Linde J."/>
        </authorList>
    </citation>
    <scope>NUCLEOTIDE SEQUENCE [LARGE SCALE GENOMIC DNA]</scope>
</reference>
<dbReference type="GO" id="GO:0031179">
    <property type="term" value="P:peptide modification"/>
    <property type="evidence" value="ECO:0007669"/>
    <property type="project" value="InterPro"/>
</dbReference>